<dbReference type="AlphaFoldDB" id="A0A482VSG4"/>
<feature type="compositionally biased region" description="Basic and acidic residues" evidence="1">
    <location>
        <begin position="13"/>
        <end position="27"/>
    </location>
</feature>
<dbReference type="OrthoDB" id="8192535at2759"/>
<evidence type="ECO:0000256" key="1">
    <source>
        <dbReference type="SAM" id="MobiDB-lite"/>
    </source>
</evidence>
<evidence type="ECO:0000313" key="2">
    <source>
        <dbReference type="EMBL" id="RZC35704.1"/>
    </source>
</evidence>
<accession>A0A482VSG4</accession>
<proteinExistence type="predicted"/>
<evidence type="ECO:0000313" key="3">
    <source>
        <dbReference type="Proteomes" id="UP000292052"/>
    </source>
</evidence>
<organism evidence="2 3">
    <name type="scientific">Asbolus verrucosus</name>
    <name type="common">Desert ironclad beetle</name>
    <dbReference type="NCBI Taxonomy" id="1661398"/>
    <lineage>
        <taxon>Eukaryota</taxon>
        <taxon>Metazoa</taxon>
        <taxon>Ecdysozoa</taxon>
        <taxon>Arthropoda</taxon>
        <taxon>Hexapoda</taxon>
        <taxon>Insecta</taxon>
        <taxon>Pterygota</taxon>
        <taxon>Neoptera</taxon>
        <taxon>Endopterygota</taxon>
        <taxon>Coleoptera</taxon>
        <taxon>Polyphaga</taxon>
        <taxon>Cucujiformia</taxon>
        <taxon>Tenebrionidae</taxon>
        <taxon>Pimeliinae</taxon>
        <taxon>Asbolus</taxon>
    </lineage>
</organism>
<dbReference type="STRING" id="1661398.A0A482VSG4"/>
<comment type="caution">
    <text evidence="2">The sequence shown here is derived from an EMBL/GenBank/DDBJ whole genome shotgun (WGS) entry which is preliminary data.</text>
</comment>
<gene>
    <name evidence="2" type="ORF">BDFB_000577</name>
</gene>
<keyword evidence="3" id="KW-1185">Reference proteome</keyword>
<sequence>MKKQQQEPKIQQKRQEIKEKADIHPPDSDEEEGFSKWLRSNEGVENLKLFVIGNSALIFLLVSWPQVKEALETAYYMYIKYRNSN</sequence>
<dbReference type="EMBL" id="QDEB01068493">
    <property type="protein sequence ID" value="RZC35704.1"/>
    <property type="molecule type" value="Genomic_DNA"/>
</dbReference>
<dbReference type="Proteomes" id="UP000292052">
    <property type="component" value="Unassembled WGS sequence"/>
</dbReference>
<reference evidence="2 3" key="1">
    <citation type="submission" date="2017-03" db="EMBL/GenBank/DDBJ databases">
        <title>Genome of the blue death feigning beetle - Asbolus verrucosus.</title>
        <authorList>
            <person name="Rider S.D."/>
        </authorList>
    </citation>
    <scope>NUCLEOTIDE SEQUENCE [LARGE SCALE GENOMIC DNA]</scope>
    <source>
        <strain evidence="2">Butters</strain>
        <tissue evidence="2">Head and leg muscle</tissue>
    </source>
</reference>
<feature type="region of interest" description="Disordered" evidence="1">
    <location>
        <begin position="1"/>
        <end position="34"/>
    </location>
</feature>
<name>A0A482VSG4_ASBVE</name>
<protein>
    <submittedName>
        <fullName evidence="2">Uncharacterized protein</fullName>
    </submittedName>
</protein>